<evidence type="ECO:0000256" key="5">
    <source>
        <dbReference type="SAM" id="MobiDB-lite"/>
    </source>
</evidence>
<dbReference type="GO" id="GO:0019369">
    <property type="term" value="P:arachidonate metabolic process"/>
    <property type="evidence" value="ECO:0007669"/>
    <property type="project" value="TreeGrafter"/>
</dbReference>
<dbReference type="Gene3D" id="3.40.1090.10">
    <property type="entry name" value="Cytosolic phospholipase A2 catalytic domain"/>
    <property type="match status" value="1"/>
</dbReference>
<reference evidence="7 8" key="1">
    <citation type="submission" date="2013-03" db="EMBL/GenBank/DDBJ databases">
        <title>The Genome Sequence of Cladophialophora yegresii CBS 114405.</title>
        <authorList>
            <consortium name="The Broad Institute Genomics Platform"/>
            <person name="Cuomo C."/>
            <person name="de Hoog S."/>
            <person name="Gorbushina A."/>
            <person name="Walker B."/>
            <person name="Young S.K."/>
            <person name="Zeng Q."/>
            <person name="Gargeya S."/>
            <person name="Fitzgerald M."/>
            <person name="Haas B."/>
            <person name="Abouelleil A."/>
            <person name="Allen A.W."/>
            <person name="Alvarado L."/>
            <person name="Arachchi H.M."/>
            <person name="Berlin A.M."/>
            <person name="Chapman S.B."/>
            <person name="Gainer-Dewar J."/>
            <person name="Goldberg J."/>
            <person name="Griggs A."/>
            <person name="Gujja S."/>
            <person name="Hansen M."/>
            <person name="Howarth C."/>
            <person name="Imamovic A."/>
            <person name="Ireland A."/>
            <person name="Larimer J."/>
            <person name="McCowan C."/>
            <person name="Murphy C."/>
            <person name="Pearson M."/>
            <person name="Poon T.W."/>
            <person name="Priest M."/>
            <person name="Roberts A."/>
            <person name="Saif S."/>
            <person name="Shea T."/>
            <person name="Sisk P."/>
            <person name="Sykes S."/>
            <person name="Wortman J."/>
            <person name="Nusbaum C."/>
            <person name="Birren B."/>
        </authorList>
    </citation>
    <scope>NUCLEOTIDE SEQUENCE [LARGE SCALE GENOMIC DNA]</scope>
    <source>
        <strain evidence="7 8">CBS 114405</strain>
    </source>
</reference>
<dbReference type="InterPro" id="IPR016035">
    <property type="entry name" value="Acyl_Trfase/lysoPLipase"/>
</dbReference>
<dbReference type="Pfam" id="PF01734">
    <property type="entry name" value="Patatin"/>
    <property type="match status" value="1"/>
</dbReference>
<feature type="region of interest" description="Disordered" evidence="5">
    <location>
        <begin position="344"/>
        <end position="363"/>
    </location>
</feature>
<evidence type="ECO:0000313" key="8">
    <source>
        <dbReference type="Proteomes" id="UP000019473"/>
    </source>
</evidence>
<dbReference type="GO" id="GO:0046486">
    <property type="term" value="P:glycerolipid metabolic process"/>
    <property type="evidence" value="ECO:0007669"/>
    <property type="project" value="UniProtKB-ARBA"/>
</dbReference>
<feature type="active site" description="Nucleophile" evidence="4">
    <location>
        <position position="59"/>
    </location>
</feature>
<evidence type="ECO:0000256" key="3">
    <source>
        <dbReference type="ARBA" id="ARBA00023098"/>
    </source>
</evidence>
<keyword evidence="1 4" id="KW-0378">Hydrolase</keyword>
<dbReference type="Proteomes" id="UP000019473">
    <property type="component" value="Unassembled WGS sequence"/>
</dbReference>
<dbReference type="AlphaFoldDB" id="W9VR87"/>
<proteinExistence type="predicted"/>
<feature type="compositionally biased region" description="Low complexity" evidence="5">
    <location>
        <begin position="353"/>
        <end position="363"/>
    </location>
</feature>
<feature type="active site" description="Proton acceptor" evidence="4">
    <location>
        <position position="239"/>
    </location>
</feature>
<gene>
    <name evidence="7" type="ORF">A1O7_08458</name>
</gene>
<protein>
    <recommendedName>
        <fullName evidence="6">PNPLA domain-containing protein</fullName>
    </recommendedName>
</protein>
<accession>W9VR87</accession>
<feature type="short sequence motif" description="DGA/G" evidence="4">
    <location>
        <begin position="239"/>
        <end position="241"/>
    </location>
</feature>
<dbReference type="VEuPathDB" id="FungiDB:A1O7_08458"/>
<dbReference type="HOGENOM" id="CLU_000288_144_2_1"/>
<evidence type="ECO:0000256" key="1">
    <source>
        <dbReference type="ARBA" id="ARBA00022801"/>
    </source>
</evidence>
<evidence type="ECO:0000256" key="4">
    <source>
        <dbReference type="PROSITE-ProRule" id="PRU01161"/>
    </source>
</evidence>
<dbReference type="GO" id="GO:0016020">
    <property type="term" value="C:membrane"/>
    <property type="evidence" value="ECO:0007669"/>
    <property type="project" value="TreeGrafter"/>
</dbReference>
<feature type="short sequence motif" description="GXGXXG" evidence="4">
    <location>
        <begin position="7"/>
        <end position="12"/>
    </location>
</feature>
<keyword evidence="2 4" id="KW-0442">Lipid degradation</keyword>
<sequence>MVLSLDGGGVRGLSSLYILREIMKRVKELDDNAQPNDRIEPNVGVPFPCDYFDFIVGTSTGGLIAVMLGRLRMSIDDCIKQYWLLSNKIFRPPRTRVPFQVYSRRTLQEATQNVVQNFCRCHGAVGESCMGEEYLRQYDYGEATDGLDLDRTNKTCRVAVVTVREGGRTTSRGQQANVKVLFRSYNHRRREYRPDFIELEPNPKDLESSTLMIDEACSATTAAPTYFRTVEIRGRKYMDGGLLANNPAVEAWNEAKQMAVAPGQPMTVLANLLVSVGTGRKKEFSGSNYLSLARVGLRKITDTDGPHQRMLDLVGQDGWRYHRFSVPWRIHSSTHKGLAKIKLDQCKKKKKQQSGNKQQDLQQQNGFEQNAQQQNGLQQNAQQQNAIVNQAEVEDRPLRAAACNAEPRRRDGYKPDKYDYITFDKLRDRSMSYCNSAQDRPKINECASLLREFHF</sequence>
<dbReference type="EMBL" id="AMGW01000006">
    <property type="protein sequence ID" value="EXJ55530.1"/>
    <property type="molecule type" value="Genomic_DNA"/>
</dbReference>
<dbReference type="SUPFAM" id="SSF52151">
    <property type="entry name" value="FabD/lysophospholipase-like"/>
    <property type="match status" value="1"/>
</dbReference>
<keyword evidence="3 4" id="KW-0443">Lipid metabolism</keyword>
<dbReference type="GO" id="GO:0016042">
    <property type="term" value="P:lipid catabolic process"/>
    <property type="evidence" value="ECO:0007669"/>
    <property type="project" value="UniProtKB-UniRule"/>
</dbReference>
<name>W9VR87_9EURO</name>
<organism evidence="7 8">
    <name type="scientific">Cladophialophora yegresii CBS 114405</name>
    <dbReference type="NCBI Taxonomy" id="1182544"/>
    <lineage>
        <taxon>Eukaryota</taxon>
        <taxon>Fungi</taxon>
        <taxon>Dikarya</taxon>
        <taxon>Ascomycota</taxon>
        <taxon>Pezizomycotina</taxon>
        <taxon>Eurotiomycetes</taxon>
        <taxon>Chaetothyriomycetidae</taxon>
        <taxon>Chaetothyriales</taxon>
        <taxon>Herpotrichiellaceae</taxon>
        <taxon>Cladophialophora</taxon>
    </lineage>
</organism>
<dbReference type="RefSeq" id="XP_007760640.1">
    <property type="nucleotide sequence ID" value="XM_007762450.1"/>
</dbReference>
<evidence type="ECO:0000256" key="2">
    <source>
        <dbReference type="ARBA" id="ARBA00022963"/>
    </source>
</evidence>
<keyword evidence="8" id="KW-1185">Reference proteome</keyword>
<evidence type="ECO:0000313" key="7">
    <source>
        <dbReference type="EMBL" id="EXJ55530.1"/>
    </source>
</evidence>
<dbReference type="InterPro" id="IPR002641">
    <property type="entry name" value="PNPLA_dom"/>
</dbReference>
<dbReference type="PANTHER" id="PTHR24185:SF1">
    <property type="entry name" value="CALCIUM-INDEPENDENT PHOSPHOLIPASE A2-GAMMA"/>
    <property type="match status" value="1"/>
</dbReference>
<dbReference type="GO" id="GO:0047499">
    <property type="term" value="F:calcium-independent phospholipase A2 activity"/>
    <property type="evidence" value="ECO:0007669"/>
    <property type="project" value="TreeGrafter"/>
</dbReference>
<dbReference type="eggNOG" id="KOG4231">
    <property type="taxonomic scope" value="Eukaryota"/>
</dbReference>
<dbReference type="PANTHER" id="PTHR24185">
    <property type="entry name" value="CALCIUM-INDEPENDENT PHOSPHOLIPASE A2-GAMMA"/>
    <property type="match status" value="1"/>
</dbReference>
<feature type="domain" description="PNPLA" evidence="6">
    <location>
        <begin position="3"/>
        <end position="252"/>
    </location>
</feature>
<dbReference type="GeneID" id="19183025"/>
<dbReference type="PROSITE" id="PS51635">
    <property type="entry name" value="PNPLA"/>
    <property type="match status" value="1"/>
</dbReference>
<feature type="short sequence motif" description="GXSXG" evidence="4">
    <location>
        <begin position="57"/>
        <end position="61"/>
    </location>
</feature>
<comment type="caution">
    <text evidence="7">The sequence shown here is derived from an EMBL/GenBank/DDBJ whole genome shotgun (WGS) entry which is preliminary data.</text>
</comment>
<dbReference type="OrthoDB" id="4161490at2759"/>
<dbReference type="STRING" id="1182544.W9VR87"/>
<evidence type="ECO:0000259" key="6">
    <source>
        <dbReference type="PROSITE" id="PS51635"/>
    </source>
</evidence>